<dbReference type="GO" id="GO:0005886">
    <property type="term" value="C:plasma membrane"/>
    <property type="evidence" value="ECO:0007669"/>
    <property type="project" value="TreeGrafter"/>
</dbReference>
<dbReference type="SUPFAM" id="SSF55073">
    <property type="entry name" value="Nucleotide cyclase"/>
    <property type="match status" value="1"/>
</dbReference>
<dbReference type="Pfam" id="PF00072">
    <property type="entry name" value="Response_reg"/>
    <property type="match status" value="2"/>
</dbReference>
<dbReference type="SMART" id="SM00267">
    <property type="entry name" value="GGDEF"/>
    <property type="match status" value="1"/>
</dbReference>
<dbReference type="InterPro" id="IPR043128">
    <property type="entry name" value="Rev_trsase/Diguanyl_cyclase"/>
</dbReference>
<dbReference type="InterPro" id="IPR029787">
    <property type="entry name" value="Nucleotide_cyclase"/>
</dbReference>
<dbReference type="InterPro" id="IPR050469">
    <property type="entry name" value="Diguanylate_Cyclase"/>
</dbReference>
<feature type="domain" description="Response regulatory" evidence="4">
    <location>
        <begin position="4"/>
        <end position="119"/>
    </location>
</feature>
<dbReference type="PANTHER" id="PTHR45138">
    <property type="entry name" value="REGULATORY COMPONENTS OF SENSORY TRANSDUCTION SYSTEM"/>
    <property type="match status" value="1"/>
</dbReference>
<feature type="domain" description="GGDEF" evidence="5">
    <location>
        <begin position="287"/>
        <end position="417"/>
    </location>
</feature>
<dbReference type="PROSITE" id="PS50110">
    <property type="entry name" value="RESPONSE_REGULATORY"/>
    <property type="match status" value="2"/>
</dbReference>
<dbReference type="GO" id="GO:0043709">
    <property type="term" value="P:cell adhesion involved in single-species biofilm formation"/>
    <property type="evidence" value="ECO:0007669"/>
    <property type="project" value="TreeGrafter"/>
</dbReference>
<feature type="modified residue" description="4-aspartylphosphate" evidence="3">
    <location>
        <position position="56"/>
    </location>
</feature>
<dbReference type="SMART" id="SM00448">
    <property type="entry name" value="REC"/>
    <property type="match status" value="2"/>
</dbReference>
<dbReference type="Proteomes" id="UP000290092">
    <property type="component" value="Unassembled WGS sequence"/>
</dbReference>
<dbReference type="PROSITE" id="PS50887">
    <property type="entry name" value="GGDEF"/>
    <property type="match status" value="1"/>
</dbReference>
<accession>A0AAX2AIG8</accession>
<dbReference type="GO" id="GO:1902201">
    <property type="term" value="P:negative regulation of bacterial-type flagellum-dependent cell motility"/>
    <property type="evidence" value="ECO:0007669"/>
    <property type="project" value="TreeGrafter"/>
</dbReference>
<dbReference type="InterPro" id="IPR000160">
    <property type="entry name" value="GGDEF_dom"/>
</dbReference>
<evidence type="ECO:0000313" key="7">
    <source>
        <dbReference type="Proteomes" id="UP000290092"/>
    </source>
</evidence>
<dbReference type="InterPro" id="IPR011006">
    <property type="entry name" value="CheY-like_superfamily"/>
</dbReference>
<dbReference type="SUPFAM" id="SSF52172">
    <property type="entry name" value="CheY-like"/>
    <property type="match status" value="2"/>
</dbReference>
<dbReference type="Gene3D" id="3.30.70.270">
    <property type="match status" value="1"/>
</dbReference>
<feature type="domain" description="Response regulatory" evidence="4">
    <location>
        <begin position="127"/>
        <end position="244"/>
    </location>
</feature>
<dbReference type="CDD" id="cd01949">
    <property type="entry name" value="GGDEF"/>
    <property type="match status" value="1"/>
</dbReference>
<organism evidence="6 7">
    <name type="scientific">Malaciobacter mytili LMG 24559</name>
    <dbReference type="NCBI Taxonomy" id="1032238"/>
    <lineage>
        <taxon>Bacteria</taxon>
        <taxon>Pseudomonadati</taxon>
        <taxon>Campylobacterota</taxon>
        <taxon>Epsilonproteobacteria</taxon>
        <taxon>Campylobacterales</taxon>
        <taxon>Arcobacteraceae</taxon>
        <taxon>Malaciobacter</taxon>
    </lineage>
</organism>
<comment type="caution">
    <text evidence="6">The sequence shown here is derived from an EMBL/GenBank/DDBJ whole genome shotgun (WGS) entry which is preliminary data.</text>
</comment>
<gene>
    <name evidence="6" type="ORF">CP985_03720</name>
</gene>
<proteinExistence type="predicted"/>
<sequence>MSKRVLIVEDSKSVASTLSLMIKENLGYKTVLASSVKECAKILLEYKGKFDVALLDLGLPDSTNGEIVDFVTKFNIPTIILTGSTLVEDEIKYRNKNIVDYVIKDGLYSFKYALSVIKRVIKNENIKVLIVDDSISFLETTKSLIQRYRLEVFTATNGKEALEILENNLDIKIILTDYYMPIMDGLELVRTIRKKYNKDELSIIVTSGTQEKNTASKFLKYGANDFLYKGFTQEELFVRLSANLEVLELFEELKNRANKDFLTNLYNRRYLFEEGTKKLINARLENEKISVALIDIDKFKQINDTYGHDVGDIAIKEVSKILESHFYNNEIVARLGGEEFCIVFYGEDEDIIKDKLEIIRLEFENNTIEVNNIELSFTVSIGCSFSIAPTLDLMLQDADKELYCAKDAGRNQIRYRG</sequence>
<dbReference type="KEGG" id="amyt:AMYT_2309"/>
<evidence type="ECO:0000256" key="1">
    <source>
        <dbReference type="ARBA" id="ARBA00012528"/>
    </source>
</evidence>
<dbReference type="PANTHER" id="PTHR45138:SF9">
    <property type="entry name" value="DIGUANYLATE CYCLASE DGCM-RELATED"/>
    <property type="match status" value="1"/>
</dbReference>
<evidence type="ECO:0000256" key="3">
    <source>
        <dbReference type="PROSITE-ProRule" id="PRU00169"/>
    </source>
</evidence>
<dbReference type="FunFam" id="3.30.70.270:FF:000001">
    <property type="entry name" value="Diguanylate cyclase domain protein"/>
    <property type="match status" value="1"/>
</dbReference>
<evidence type="ECO:0000313" key="6">
    <source>
        <dbReference type="EMBL" id="RXK16415.1"/>
    </source>
</evidence>
<evidence type="ECO:0000259" key="4">
    <source>
        <dbReference type="PROSITE" id="PS50110"/>
    </source>
</evidence>
<name>A0AAX2AIG8_9BACT</name>
<dbReference type="GO" id="GO:0000160">
    <property type="term" value="P:phosphorelay signal transduction system"/>
    <property type="evidence" value="ECO:0007669"/>
    <property type="project" value="InterPro"/>
</dbReference>
<dbReference type="NCBIfam" id="TIGR00254">
    <property type="entry name" value="GGDEF"/>
    <property type="match status" value="1"/>
</dbReference>
<dbReference type="EMBL" id="NXID01000009">
    <property type="protein sequence ID" value="RXK16415.1"/>
    <property type="molecule type" value="Genomic_DNA"/>
</dbReference>
<keyword evidence="7" id="KW-1185">Reference proteome</keyword>
<protein>
    <recommendedName>
        <fullName evidence="1">diguanylate cyclase</fullName>
        <ecNumber evidence="1">2.7.7.65</ecNumber>
    </recommendedName>
</protein>
<comment type="catalytic activity">
    <reaction evidence="2">
        <text>2 GTP = 3',3'-c-di-GMP + 2 diphosphate</text>
        <dbReference type="Rhea" id="RHEA:24898"/>
        <dbReference type="ChEBI" id="CHEBI:33019"/>
        <dbReference type="ChEBI" id="CHEBI:37565"/>
        <dbReference type="ChEBI" id="CHEBI:58805"/>
        <dbReference type="EC" id="2.7.7.65"/>
    </reaction>
</comment>
<feature type="modified residue" description="4-aspartylphosphate" evidence="3">
    <location>
        <position position="177"/>
    </location>
</feature>
<dbReference type="InterPro" id="IPR001789">
    <property type="entry name" value="Sig_transdc_resp-reg_receiver"/>
</dbReference>
<dbReference type="EC" id="2.7.7.65" evidence="1"/>
<dbReference type="Pfam" id="PF00990">
    <property type="entry name" value="GGDEF"/>
    <property type="match status" value="1"/>
</dbReference>
<evidence type="ECO:0000256" key="2">
    <source>
        <dbReference type="ARBA" id="ARBA00034247"/>
    </source>
</evidence>
<dbReference type="AlphaFoldDB" id="A0AAX2AIG8"/>
<reference evidence="6 7" key="1">
    <citation type="submission" date="2017-09" db="EMBL/GenBank/DDBJ databases">
        <title>Genomics of the genus Arcobacter.</title>
        <authorList>
            <person name="Perez-Cataluna A."/>
            <person name="Figueras M.J."/>
            <person name="Salas-Masso N."/>
        </authorList>
    </citation>
    <scope>NUCLEOTIDE SEQUENCE [LARGE SCALE GENOMIC DNA]</scope>
    <source>
        <strain evidence="6 7">CECT 7386</strain>
    </source>
</reference>
<dbReference type="Gene3D" id="3.40.50.2300">
    <property type="match status" value="2"/>
</dbReference>
<keyword evidence="3" id="KW-0597">Phosphoprotein</keyword>
<evidence type="ECO:0000259" key="5">
    <source>
        <dbReference type="PROSITE" id="PS50887"/>
    </source>
</evidence>
<dbReference type="RefSeq" id="WP_114842674.1">
    <property type="nucleotide sequence ID" value="NZ_CP031219.1"/>
</dbReference>
<dbReference type="GO" id="GO:0052621">
    <property type="term" value="F:diguanylate cyclase activity"/>
    <property type="evidence" value="ECO:0007669"/>
    <property type="project" value="UniProtKB-EC"/>
</dbReference>